<feature type="transmembrane region" description="Helical" evidence="8">
    <location>
        <begin position="736"/>
        <end position="756"/>
    </location>
</feature>
<evidence type="ECO:0000256" key="9">
    <source>
        <dbReference type="SAM" id="SignalP"/>
    </source>
</evidence>
<keyword evidence="6" id="KW-0325">Glycoprotein</keyword>
<dbReference type="SMART" id="SM01411">
    <property type="entry name" value="Ephrin_rec_like"/>
    <property type="match status" value="4"/>
</dbReference>
<feature type="transmembrane region" description="Helical" evidence="8">
    <location>
        <begin position="2309"/>
        <end position="2329"/>
    </location>
</feature>
<dbReference type="InterPro" id="IPR011641">
    <property type="entry name" value="Tyr-kin_ephrin_A/B_rcpt-like"/>
</dbReference>
<keyword evidence="9" id="KW-0732">Signal</keyword>
<feature type="transmembrane region" description="Helical" evidence="8">
    <location>
        <begin position="1018"/>
        <end position="1041"/>
    </location>
</feature>
<evidence type="ECO:0000259" key="11">
    <source>
        <dbReference type="Pfam" id="PF07699"/>
    </source>
</evidence>
<dbReference type="InterPro" id="IPR035897">
    <property type="entry name" value="Toll_tir_struct_dom_sf"/>
</dbReference>
<dbReference type="Gene3D" id="2.10.50.10">
    <property type="entry name" value="Tumor Necrosis Factor Receptor, subunit A, domain 2"/>
    <property type="match status" value="4"/>
</dbReference>
<evidence type="ECO:0000256" key="7">
    <source>
        <dbReference type="SAM" id="MobiDB-lite"/>
    </source>
</evidence>
<evidence type="ECO:0000259" key="10">
    <source>
        <dbReference type="Pfam" id="PF01094"/>
    </source>
</evidence>
<proteinExistence type="predicted"/>
<feature type="transmembrane region" description="Helical" evidence="8">
    <location>
        <begin position="2411"/>
        <end position="2431"/>
    </location>
</feature>
<keyword evidence="2 8" id="KW-0812">Transmembrane</keyword>
<feature type="transmembrane region" description="Helical" evidence="8">
    <location>
        <begin position="2210"/>
        <end position="2230"/>
    </location>
</feature>
<gene>
    <name evidence="12" type="ORF">PGLA1383_LOCUS39638</name>
</gene>
<evidence type="ECO:0000256" key="8">
    <source>
        <dbReference type="SAM" id="Phobius"/>
    </source>
</evidence>
<dbReference type="SUPFAM" id="SSF53822">
    <property type="entry name" value="Periplasmic binding protein-like I"/>
    <property type="match status" value="2"/>
</dbReference>
<dbReference type="GO" id="GO:0004930">
    <property type="term" value="F:G protein-coupled receptor activity"/>
    <property type="evidence" value="ECO:0007669"/>
    <property type="project" value="InterPro"/>
</dbReference>
<feature type="region of interest" description="Disordered" evidence="7">
    <location>
        <begin position="1419"/>
        <end position="1453"/>
    </location>
</feature>
<accession>A0A813G661</accession>
<evidence type="ECO:0000313" key="12">
    <source>
        <dbReference type="EMBL" id="CAE8622136.1"/>
    </source>
</evidence>
<comment type="caution">
    <text evidence="12">The sequence shown here is derived from an EMBL/GenBank/DDBJ whole genome shotgun (WGS) entry which is preliminary data.</text>
</comment>
<feature type="compositionally biased region" description="Basic residues" evidence="7">
    <location>
        <begin position="2927"/>
        <end position="2936"/>
    </location>
</feature>
<reference evidence="12" key="1">
    <citation type="submission" date="2021-02" db="EMBL/GenBank/DDBJ databases">
        <authorList>
            <person name="Dougan E. K."/>
            <person name="Rhodes N."/>
            <person name="Thang M."/>
            <person name="Chan C."/>
        </authorList>
    </citation>
    <scope>NUCLEOTIDE SEQUENCE</scope>
</reference>
<feature type="transmembrane region" description="Helical" evidence="8">
    <location>
        <begin position="799"/>
        <end position="816"/>
    </location>
</feature>
<feature type="domain" description="Receptor ligand binding region" evidence="10">
    <location>
        <begin position="1553"/>
        <end position="1906"/>
    </location>
</feature>
<name>A0A813G661_POLGL</name>
<feature type="transmembrane region" description="Helical" evidence="8">
    <location>
        <begin position="930"/>
        <end position="950"/>
    </location>
</feature>
<feature type="transmembrane region" description="Helical" evidence="8">
    <location>
        <begin position="2467"/>
        <end position="2487"/>
    </location>
</feature>
<dbReference type="Proteomes" id="UP000654075">
    <property type="component" value="Unassembled WGS sequence"/>
</dbReference>
<dbReference type="InterPro" id="IPR050726">
    <property type="entry name" value="mGluR"/>
</dbReference>
<dbReference type="InterPro" id="IPR000337">
    <property type="entry name" value="GPCR_3"/>
</dbReference>
<feature type="domain" description="Tyrosine-protein kinase ephrin type A/B receptor-like" evidence="11">
    <location>
        <begin position="485"/>
        <end position="525"/>
    </location>
</feature>
<dbReference type="Pfam" id="PF07699">
    <property type="entry name" value="Ephrin_rec_like"/>
    <property type="match status" value="3"/>
</dbReference>
<dbReference type="GO" id="GO:0016020">
    <property type="term" value="C:membrane"/>
    <property type="evidence" value="ECO:0007669"/>
    <property type="project" value="UniProtKB-SubCell"/>
</dbReference>
<evidence type="ECO:0000256" key="6">
    <source>
        <dbReference type="ARBA" id="ARBA00023180"/>
    </source>
</evidence>
<dbReference type="Pfam" id="PF01094">
    <property type="entry name" value="ANF_receptor"/>
    <property type="match status" value="2"/>
</dbReference>
<feature type="signal peptide" evidence="9">
    <location>
        <begin position="1"/>
        <end position="21"/>
    </location>
</feature>
<feature type="transmembrane region" description="Helical" evidence="8">
    <location>
        <begin position="828"/>
        <end position="848"/>
    </location>
</feature>
<feature type="chain" id="PRO_5032456595" description="Receptor ligand binding region domain-containing protein" evidence="9">
    <location>
        <begin position="22"/>
        <end position="2936"/>
    </location>
</feature>
<feature type="transmembrane region" description="Helical" evidence="8">
    <location>
        <begin position="2273"/>
        <end position="2297"/>
    </location>
</feature>
<feature type="transmembrane region" description="Helical" evidence="8">
    <location>
        <begin position="2499"/>
        <end position="2522"/>
    </location>
</feature>
<dbReference type="Gene3D" id="3.40.50.2300">
    <property type="match status" value="4"/>
</dbReference>
<dbReference type="EMBL" id="CAJNNV010027901">
    <property type="protein sequence ID" value="CAE8622136.1"/>
    <property type="molecule type" value="Genomic_DNA"/>
</dbReference>
<keyword evidence="13" id="KW-1185">Reference proteome</keyword>
<dbReference type="InterPro" id="IPR009030">
    <property type="entry name" value="Growth_fac_rcpt_cys_sf"/>
</dbReference>
<evidence type="ECO:0000256" key="5">
    <source>
        <dbReference type="ARBA" id="ARBA00023170"/>
    </source>
</evidence>
<dbReference type="PRINTS" id="PR00248">
    <property type="entry name" value="GPCRMGR"/>
</dbReference>
<evidence type="ECO:0008006" key="14">
    <source>
        <dbReference type="Google" id="ProtNLM"/>
    </source>
</evidence>
<feature type="compositionally biased region" description="Polar residues" evidence="7">
    <location>
        <begin position="1419"/>
        <end position="1435"/>
    </location>
</feature>
<feature type="domain" description="Tyrosine-protein kinase ephrin type A/B receptor-like" evidence="11">
    <location>
        <begin position="555"/>
        <end position="597"/>
    </location>
</feature>
<feature type="region of interest" description="Disordered" evidence="7">
    <location>
        <begin position="2881"/>
        <end position="2936"/>
    </location>
</feature>
<feature type="transmembrane region" description="Helical" evidence="8">
    <location>
        <begin position="877"/>
        <end position="898"/>
    </location>
</feature>
<sequence length="2936" mass="316623">MARFLSSMVLATLSALQAVAAEEFALGIYGPITSVSNTFLATAVAFDIDFRKHFNASLQERFGAPIIQVTGGLHPALVNFTVRIGTSDSNPDVGVTTVLDFFLGRDGRTPISGLVGGLHSAISMPVASLAATFKVPQAAWASSSPKLSNKDAYPYFLRTMPPDSIQGSAFWQWLVHFQVPSAVFIYSKESYGEGMFQAVGSNAALAGQSYRVSGVGVRYMPVQYDVEEARAALKLAMGVGTKFLLLGMTTDQSSSFFPVMRDEGVLTQDWQLLASKAVSVNGAVNGGFTKDDLPIGFMQFYPVSKGPKFPEFEKLWLQLTADDVIGKDASSRYNLDKFKVSLDSMRVTKVDDSFFSDTSLMQLEEPFLFDAAYTFVLAVNDLLNEGKSLSQINGPVLLAKLKTASFEGLTGQVTFNADGDRLASYHLINMQPVPGGGRALVENGMFNSATKLLSFVGVDPPYWMDGMRHDSPPDNLVICTEGFTTEVGTGMCKPCPAGYYSPGGRGQQCSKCPRGSFAASSGSRNCTLCAQGSYAPEVGSSSCDLCVAGFFAEAPGQEGCSRCPVGRFIARSGASSCSPCGLKMVTAESGADSAGLCQCGAGSFLRSSPASSLSESEGCTSCLEGLACPAGLGPPLQLPGFWAEVLDEQARDYSVVRCRNSWECNGGLLGSCADGRQGRACNSCKDGYHPLTDGTCGECAAQDSLPMVFLGLGVALLMIFMLIMVNSDLSKQSLNLLTIVAVASQLVMAVQALGAIRQLKIHWVEPVLSVLELTKLLNFDFDVVNFSCFYPSDDPVVKFVFQLLAYPFCVAVLGITKRPLKFDNVFNINGLVLFALFITLTLTVLLPFQCMGNPNGTASMMTNPGITCYSSARHEGLVAAAVLGVLAYPVTIITWIGWTTMKYPSRVSSGTGLHLVQRYRFLFNRFHPHAYYYGLVLLIRNLFVAMLPVALVSTPALQVVAMGALLLGSAVVQTRVWPWRTEAANLADATMSCFLVVVMLGAAPLLDLEQSETETTLGVLLCIAMFGPLLVAMCAIAHAVYKRFSSASSYSVFLCHHKDGAGSLARWLKLQIATHSSCQVFLDSDNLEDLDRIFDTVRSQTKNLVVLLTPELLKRMWCAGEIVTAHRNKIPIVTVMCDGFAHLIEEELENVPSFWTEQQKHTLASFGIEMDMVKEAYRHLQQATPCFTMPRFGSEKQQASSVLEIVNCCRLPKKAFSPSKGSGSSSASRPRILITGAMADAEALSVCQTFQILVQRSMRVQTAVVRSLEEMENALPFASYVVVLFSRGMLRDPNFALILLSATSLSGSASERKPELVTVSADAGFEFPGPEFYRELELQGLGLSDGTGSGLLGAEAGPELAQAYRSLLSVLALPLSPLGSIGLLEKQVSEICRRFRRYRDSANGLAMDLAADHTCNGGSQSTAASRSWKPSQGCTKQQEQQEESEKEDAATRATKVRVTVPADKFADGDDPKKGMARFLSSVVLATLSALQVVAAEEFALGIYGPITSVSNTFLATAVAFDIDFRKHFNASLQERFGAPIIQVTGGLHPALVNLTVRIGTSDSHPDVGVSTVLDFFLGRDGRTPISGLVGGLHSAISFPVASLAATFKVPQVAFASTSPKLSNKDAYPYFLRTMPPDSIQGSAFWQWLVHFQVPSAVFIYSMESYAEGMFQAVGSNAALAGQSYRVSGVGVRYMPVQYDVEEARSALKLAMGVGTKFLLLVMTTDQSSSFFPVMRDEGVLTQDWQLLASQAVSVDAGGTSGFTKDDIPIGFMQFYPVSKGPKFPEFEKLWLQLTADDVIGMDASSRYNFDKLKVSLDSMRVRKVDDSFFSNTDLMMLEDPFLFDAAYTFVLAVNELLNEGKSLAQINGPVLLAKLKTNSFEGISGQVNFNADGDRLASYNLINMQPAPGGGRALVVAGMFDSATKLLSFVDDDPPYWMDGLRHESPPDNLVTCAEGFTTEVGTGMCKPCPAGYYSPGGRGQQCSPCLRGSFAASSGSRNCTLCAQGSYAPEVGSSSCGLCVAGFFAEAPGQEGCSRCPVGRFVASSGASSCSPCGLKMVTAESGADSAGLCQCAAGSFLRSSPASSLSESEGCTSCLEGLACPAGLRPPLQLPGFWAEVLDEQARDYSVVRCRNSWECNGGLLGSCADGRQDRACNSCKDGYHPLTDGTCGECAAQDSLPMVFLGLGVALLMTFMLIIVNSDLSKQSLNILTVVAVASQLVMAVQALGAIRQLKIHWVEPVLSVLEFTKLLNFDFDVVNFSCFYPSDDPVVKFVFQLLAYPFCVAVLGITWGISYLAKRPLKFDNVFNMNGLVLFAFFITLTLTVLLPFQCVGNPNGTASMATNPGITCYSSARHEGLVAVAVLGVLAYPVTIITWIGWTTMKYPSRVSSGMGLHLVQRYRFLFNRFHPHAYYYGLVLMIRNLFVAILPVALVSTPALQVVAMGALLLSSAVVQSRVWPWRTEAANLADATMSCFLVVVMLGAAPLLDLEQSETETTLGVLLCIAVFGPLLVAICAIAHAVYRRFSPASSYSVFLCHHKEGAGSLARWLKLQIGTHSSCRVFLDSDNLEDLDLIFDTVRSQTKNLVVLLTPELLKRMWCAGEIVTAHRNNISIVTVICDGFAHFIEQELENVPSFWTEQQKHTLASFGIDMDMVKEAYRHLQAIPCFTMPRFGSEKQQASSVLEIVNCCRLPKKAFSSSAGSGSSSANRPRILITGAMADAEALSVCQTFQILVQRNMQVQAAVVRSLEEMENALPFASYVVVLFSRGMLRDPNFALILLSANSLSGSASERKPELVTVSADAGFEFPGPEFYRELELQGLGLSDAGPELAQAYRLLLSVLALPLTPLGSIGLLEKQVSEICRRFRRYRDSATGLAMDQAADHTDHTGHGGSQSIAPPRSAKPSQGCAKQQEQQEESGKEDAATRATKVRRVTATL</sequence>
<keyword evidence="3 8" id="KW-1133">Transmembrane helix</keyword>
<dbReference type="PANTHER" id="PTHR24060">
    <property type="entry name" value="METABOTROPIC GLUTAMATE RECEPTOR"/>
    <property type="match status" value="1"/>
</dbReference>
<feature type="transmembrane region" description="Helical" evidence="8">
    <location>
        <begin position="2179"/>
        <end position="2198"/>
    </location>
</feature>
<feature type="transmembrane region" description="Helical" evidence="8">
    <location>
        <begin position="2358"/>
        <end position="2379"/>
    </location>
</feature>
<dbReference type="OrthoDB" id="5984008at2759"/>
<feature type="transmembrane region" description="Helical" evidence="8">
    <location>
        <begin position="986"/>
        <end position="1006"/>
    </location>
</feature>
<dbReference type="InterPro" id="IPR028082">
    <property type="entry name" value="Peripla_BP_I"/>
</dbReference>
<organism evidence="12 13">
    <name type="scientific">Polarella glacialis</name>
    <name type="common">Dinoflagellate</name>
    <dbReference type="NCBI Taxonomy" id="89957"/>
    <lineage>
        <taxon>Eukaryota</taxon>
        <taxon>Sar</taxon>
        <taxon>Alveolata</taxon>
        <taxon>Dinophyceae</taxon>
        <taxon>Suessiales</taxon>
        <taxon>Suessiaceae</taxon>
        <taxon>Polarella</taxon>
    </lineage>
</organism>
<feature type="domain" description="Tyrosine-protein kinase ephrin type A/B receptor-like" evidence="11">
    <location>
        <begin position="2029"/>
        <end position="2071"/>
    </location>
</feature>
<protein>
    <recommendedName>
        <fullName evidence="14">Receptor ligand binding region domain-containing protein</fullName>
    </recommendedName>
</protein>
<evidence type="ECO:0000313" key="13">
    <source>
        <dbReference type="Proteomes" id="UP000654075"/>
    </source>
</evidence>
<dbReference type="CDD" id="cd00185">
    <property type="entry name" value="TNFRSF"/>
    <property type="match status" value="2"/>
</dbReference>
<feature type="transmembrane region" description="Helical" evidence="8">
    <location>
        <begin position="705"/>
        <end position="724"/>
    </location>
</feature>
<dbReference type="SUPFAM" id="SSF52200">
    <property type="entry name" value="Toll/Interleukin receptor TIR domain"/>
    <property type="match status" value="2"/>
</dbReference>
<dbReference type="Gene3D" id="3.40.50.10140">
    <property type="entry name" value="Toll/interleukin-1 receptor homology (TIR) domain"/>
    <property type="match status" value="2"/>
</dbReference>
<evidence type="ECO:0000256" key="4">
    <source>
        <dbReference type="ARBA" id="ARBA00023136"/>
    </source>
</evidence>
<keyword evidence="5" id="KW-0675">Receptor</keyword>
<keyword evidence="4 8" id="KW-0472">Membrane</keyword>
<dbReference type="SUPFAM" id="SSF57184">
    <property type="entry name" value="Growth factor receptor domain"/>
    <property type="match status" value="2"/>
</dbReference>
<comment type="subcellular location">
    <subcellularLocation>
        <location evidence="1">Membrane</location>
        <topology evidence="1">Multi-pass membrane protein</topology>
    </subcellularLocation>
</comment>
<dbReference type="InterPro" id="IPR001828">
    <property type="entry name" value="ANF_lig-bd_rcpt"/>
</dbReference>
<feature type="domain" description="Receptor ligand binding region" evidence="10">
    <location>
        <begin position="79"/>
        <end position="432"/>
    </location>
</feature>
<evidence type="ECO:0000256" key="3">
    <source>
        <dbReference type="ARBA" id="ARBA00022989"/>
    </source>
</evidence>
<evidence type="ECO:0000256" key="1">
    <source>
        <dbReference type="ARBA" id="ARBA00004141"/>
    </source>
</evidence>
<evidence type="ECO:0000256" key="2">
    <source>
        <dbReference type="ARBA" id="ARBA00022692"/>
    </source>
</evidence>